<organism evidence="2 3">
    <name type="scientific">Mycoplasma suis (strain KI_3806)</name>
    <dbReference type="NCBI Taxonomy" id="708248"/>
    <lineage>
        <taxon>Bacteria</taxon>
        <taxon>Bacillati</taxon>
        <taxon>Mycoplasmatota</taxon>
        <taxon>Mollicutes</taxon>
        <taxon>Mycoplasmataceae</taxon>
        <taxon>Mycoplasma</taxon>
    </lineage>
</organism>
<dbReference type="KEGG" id="msk:MSUIS_07070"/>
<feature type="compositionally biased region" description="Polar residues" evidence="1">
    <location>
        <begin position="89"/>
        <end position="101"/>
    </location>
</feature>
<dbReference type="RefSeq" id="WP_013609401.1">
    <property type="nucleotide sequence ID" value="NC_015153.1"/>
</dbReference>
<feature type="region of interest" description="Disordered" evidence="1">
    <location>
        <begin position="40"/>
        <end position="112"/>
    </location>
</feature>
<dbReference type="EMBL" id="FQ790233">
    <property type="protein sequence ID" value="CBZ40800.1"/>
    <property type="molecule type" value="Genomic_DNA"/>
</dbReference>
<dbReference type="Proteomes" id="UP000008645">
    <property type="component" value="Chromosome"/>
</dbReference>
<dbReference type="AlphaFoldDB" id="F0V2B9"/>
<evidence type="ECO:0000313" key="3">
    <source>
        <dbReference type="Proteomes" id="UP000008645"/>
    </source>
</evidence>
<dbReference type="HOGENOM" id="CLU_149994_0_0_14"/>
<reference evidence="2 3" key="1">
    <citation type="journal article" date="2011" name="J. Bacteriol.">
        <title>Complete genome sequence of the hemotrophic Mycoplasma suis strain KI3806.</title>
        <authorList>
            <person name="Oehlerking J."/>
            <person name="Kube M."/>
            <person name="Felder K.M."/>
            <person name="Matter D."/>
            <person name="Wittenbrink M.M."/>
            <person name="Schwarzenbach S."/>
            <person name="Kramer M.M."/>
            <person name="Hoelzle K."/>
            <person name="Hoelzle L.E."/>
        </authorList>
    </citation>
    <scope>NUCLEOTIDE SEQUENCE [LARGE SCALE GENOMIC DNA]</scope>
    <source>
        <strain evidence="3">KI_3806</strain>
    </source>
</reference>
<gene>
    <name evidence="2" type="ORF">MSUIS_07070</name>
</gene>
<accession>F0V2B9</accession>
<evidence type="ECO:0000313" key="2">
    <source>
        <dbReference type="EMBL" id="CBZ40800.1"/>
    </source>
</evidence>
<proteinExistence type="predicted"/>
<sequence>MLNLSLLAKGSICLLSLGTIGGVAGLASSGNLFNSSEIVEVQQQNPEDLGAGRLENDPKTDNLTPDQQEGKESSLDSSQPSDPLKTDDSQSPSSDIQTNSKIEPRKREPAISIQMVYGQGPFPCLRKFVDGVINSVTCGNPPQISSDSSN</sequence>
<evidence type="ECO:0000256" key="1">
    <source>
        <dbReference type="SAM" id="MobiDB-lite"/>
    </source>
</evidence>
<name>F0V2B9_MYCS3</name>
<protein>
    <submittedName>
        <fullName evidence="2">Uncharacterized protein</fullName>
    </submittedName>
</protein>